<comment type="caution">
    <text evidence="2">The sequence shown here is derived from an EMBL/GenBank/DDBJ whole genome shotgun (WGS) entry which is preliminary data.</text>
</comment>
<evidence type="ECO:0000313" key="3">
    <source>
        <dbReference type="Proteomes" id="UP000024635"/>
    </source>
</evidence>
<feature type="transmembrane region" description="Helical" evidence="1">
    <location>
        <begin position="58"/>
        <end position="83"/>
    </location>
</feature>
<keyword evidence="3" id="KW-1185">Reference proteome</keyword>
<evidence type="ECO:0000256" key="1">
    <source>
        <dbReference type="SAM" id="Phobius"/>
    </source>
</evidence>
<accession>A0A016S2R1</accession>
<protein>
    <submittedName>
        <fullName evidence="2">Uncharacterized protein</fullName>
    </submittedName>
</protein>
<evidence type="ECO:0000313" key="2">
    <source>
        <dbReference type="EMBL" id="EYB84597.1"/>
    </source>
</evidence>
<sequence>MYPLDIWGIYPMAYIQYIQSKIKCHPPYYVVTVLVAMRRGPLILPSSMLFLTTSDVRIVAIFLVFSGASFYIVLVVDVVKYFLR</sequence>
<organism evidence="2 3">
    <name type="scientific">Ancylostoma ceylanicum</name>
    <dbReference type="NCBI Taxonomy" id="53326"/>
    <lineage>
        <taxon>Eukaryota</taxon>
        <taxon>Metazoa</taxon>
        <taxon>Ecdysozoa</taxon>
        <taxon>Nematoda</taxon>
        <taxon>Chromadorea</taxon>
        <taxon>Rhabditida</taxon>
        <taxon>Rhabditina</taxon>
        <taxon>Rhabditomorpha</taxon>
        <taxon>Strongyloidea</taxon>
        <taxon>Ancylostomatidae</taxon>
        <taxon>Ancylostomatinae</taxon>
        <taxon>Ancylostoma</taxon>
    </lineage>
</organism>
<name>A0A016S2R1_9BILA</name>
<dbReference type="EMBL" id="JARK01001650">
    <property type="protein sequence ID" value="EYB84597.1"/>
    <property type="molecule type" value="Genomic_DNA"/>
</dbReference>
<proteinExistence type="predicted"/>
<dbReference type="Proteomes" id="UP000024635">
    <property type="component" value="Unassembled WGS sequence"/>
</dbReference>
<dbReference type="AlphaFoldDB" id="A0A016S2R1"/>
<gene>
    <name evidence="2" type="primary">Acey_s0314.g2252</name>
    <name evidence="2" type="ORF">Y032_0314g2252</name>
</gene>
<reference evidence="3" key="1">
    <citation type="journal article" date="2015" name="Nat. Genet.">
        <title>The genome and transcriptome of the zoonotic hookworm Ancylostoma ceylanicum identify infection-specific gene families.</title>
        <authorList>
            <person name="Schwarz E.M."/>
            <person name="Hu Y."/>
            <person name="Antoshechkin I."/>
            <person name="Miller M.M."/>
            <person name="Sternberg P.W."/>
            <person name="Aroian R.V."/>
        </authorList>
    </citation>
    <scope>NUCLEOTIDE SEQUENCE</scope>
    <source>
        <strain evidence="3">HY135</strain>
    </source>
</reference>
<keyword evidence="1" id="KW-0472">Membrane</keyword>
<keyword evidence="1" id="KW-1133">Transmembrane helix</keyword>
<keyword evidence="1" id="KW-0812">Transmembrane</keyword>